<evidence type="ECO:0000259" key="3">
    <source>
        <dbReference type="Pfam" id="PF04967"/>
    </source>
</evidence>
<dbReference type="PANTHER" id="PTHR34236">
    <property type="entry name" value="DIMETHYL SULFOXIDE REDUCTASE TRANSCRIPTIONAL ACTIVATOR"/>
    <property type="match status" value="1"/>
</dbReference>
<dbReference type="RefSeq" id="WP_008384506.1">
    <property type="nucleotide sequence ID" value="NZ_AOIV01000008.1"/>
</dbReference>
<evidence type="ECO:0000259" key="4">
    <source>
        <dbReference type="Pfam" id="PF15915"/>
    </source>
</evidence>
<keyword evidence="2" id="KW-0804">Transcription</keyword>
<dbReference type="Proteomes" id="UP000011513">
    <property type="component" value="Unassembled WGS sequence"/>
</dbReference>
<evidence type="ECO:0000313" key="5">
    <source>
        <dbReference type="EMBL" id="ELZ33382.1"/>
    </source>
</evidence>
<evidence type="ECO:0000256" key="1">
    <source>
        <dbReference type="ARBA" id="ARBA00023015"/>
    </source>
</evidence>
<name>M0DF73_HALPD</name>
<organism evidence="5 6">
    <name type="scientific">Halogeometricum pallidum JCM 14848</name>
    <dbReference type="NCBI Taxonomy" id="1227487"/>
    <lineage>
        <taxon>Archaea</taxon>
        <taxon>Methanobacteriati</taxon>
        <taxon>Methanobacteriota</taxon>
        <taxon>Stenosarchaea group</taxon>
        <taxon>Halobacteria</taxon>
        <taxon>Halobacteriales</taxon>
        <taxon>Haloferacaceae</taxon>
        <taxon>Halogeometricum</taxon>
    </lineage>
</organism>
<proteinExistence type="predicted"/>
<dbReference type="PANTHER" id="PTHR34236:SF1">
    <property type="entry name" value="DIMETHYL SULFOXIDE REDUCTASE TRANSCRIPTIONAL ACTIVATOR"/>
    <property type="match status" value="1"/>
</dbReference>
<keyword evidence="1" id="KW-0805">Transcription regulation</keyword>
<dbReference type="EMBL" id="AOIV01000008">
    <property type="protein sequence ID" value="ELZ33382.1"/>
    <property type="molecule type" value="Genomic_DNA"/>
</dbReference>
<gene>
    <name evidence="5" type="ORF">C474_04860</name>
</gene>
<reference evidence="5 6" key="1">
    <citation type="journal article" date="2014" name="PLoS Genet.">
        <title>Phylogenetically driven sequencing of extremely halophilic archaea reveals strategies for static and dynamic osmo-response.</title>
        <authorList>
            <person name="Becker E.A."/>
            <person name="Seitzer P.M."/>
            <person name="Tritt A."/>
            <person name="Larsen D."/>
            <person name="Krusor M."/>
            <person name="Yao A.I."/>
            <person name="Wu D."/>
            <person name="Madern D."/>
            <person name="Eisen J.A."/>
            <person name="Darling A.E."/>
            <person name="Facciotti M.T."/>
        </authorList>
    </citation>
    <scope>NUCLEOTIDE SEQUENCE [LARGE SCALE GENOMIC DNA]</scope>
    <source>
        <strain evidence="5 6">JCM 14848</strain>
    </source>
</reference>
<dbReference type="SUPFAM" id="SSF88659">
    <property type="entry name" value="Sigma3 and sigma4 domains of RNA polymerase sigma factors"/>
    <property type="match status" value="1"/>
</dbReference>
<accession>M0DF73</accession>
<dbReference type="AlphaFoldDB" id="M0DF73"/>
<dbReference type="InParanoid" id="M0DF73"/>
<keyword evidence="6" id="KW-1185">Reference proteome</keyword>
<dbReference type="InterPro" id="IPR013324">
    <property type="entry name" value="RNA_pol_sigma_r3/r4-like"/>
</dbReference>
<dbReference type="OrthoDB" id="194721at2157"/>
<comment type="caution">
    <text evidence="5">The sequence shown here is derived from an EMBL/GenBank/DDBJ whole genome shotgun (WGS) entry which is preliminary data.</text>
</comment>
<dbReference type="InterPro" id="IPR007050">
    <property type="entry name" value="HTH_bacterioopsin"/>
</dbReference>
<evidence type="ECO:0000256" key="2">
    <source>
        <dbReference type="ARBA" id="ARBA00023163"/>
    </source>
</evidence>
<dbReference type="InterPro" id="IPR031803">
    <property type="entry name" value="BAT_GAF/HTH-assoc"/>
</dbReference>
<feature type="domain" description="HTH bat-type" evidence="3">
    <location>
        <begin position="156"/>
        <end position="207"/>
    </location>
</feature>
<dbReference type="eggNOG" id="arCOG02271">
    <property type="taxonomic scope" value="Archaea"/>
</dbReference>
<protein>
    <submittedName>
        <fullName evidence="5">DNA binding domain-containing protein</fullName>
    </submittedName>
</protein>
<dbReference type="Pfam" id="PF04967">
    <property type="entry name" value="HTH_10"/>
    <property type="match status" value="1"/>
</dbReference>
<sequence>MVVIVHVLVDADAFDLGRVTQVGPEVRVELERVVPTDGSVMPFFWASGAESEAFERSVRGSDAVEELRALARVDGRVLYQVRWTETTPSLTGAIAAHDGTILEASGGRTWSFRLRFPDHRDLAAFHEDCRARGVDLHVERIATLDAEYASEYGFDLTTKQSDALALAVESGYFEVPRRVTLSEVADELGISQQAASERIRRAADTVLRRALMSRSGNDR</sequence>
<dbReference type="Pfam" id="PF15915">
    <property type="entry name" value="BAT"/>
    <property type="match status" value="1"/>
</dbReference>
<evidence type="ECO:0000313" key="6">
    <source>
        <dbReference type="Proteomes" id="UP000011513"/>
    </source>
</evidence>
<feature type="domain" description="Bacterioopsin transcriptional activator GAF and HTH associated" evidence="4">
    <location>
        <begin position="24"/>
        <end position="138"/>
    </location>
</feature>